<dbReference type="RefSeq" id="XP_007290746.1">
    <property type="nucleotide sequence ID" value="XM_007290684.1"/>
</dbReference>
<evidence type="ECO:0000259" key="1">
    <source>
        <dbReference type="PROSITE" id="PS50097"/>
    </source>
</evidence>
<name>K1WLM5_MARBU</name>
<dbReference type="InterPro" id="IPR011333">
    <property type="entry name" value="SKP1/BTB/POZ_sf"/>
</dbReference>
<dbReference type="STRING" id="1072389.K1WLM5"/>
<evidence type="ECO:0000313" key="2">
    <source>
        <dbReference type="EMBL" id="EKD18615.1"/>
    </source>
</evidence>
<dbReference type="SUPFAM" id="SSF54695">
    <property type="entry name" value="POZ domain"/>
    <property type="match status" value="1"/>
</dbReference>
<sequence>MPSEMATPSIQAPFGQILGTDIATITVGSGPTARTFKVHTDLICSKVPFFKAMFKGNFKEAATQTATLPEDDPLAFELFLGWVYRDTVNKLSHMTPYLKLFGFAEKYTVVTLMDNTMDALVAAFKEKNYLFHQVYMEEIYQITHESSKMRVFASRCFAFALMTCPDTGIWSTTTLMSMTSTHRDEILVDSLRLIRALKPENKISLFPDPRSAPLCDYHQHGKDEVCPYIKV</sequence>
<dbReference type="InParanoid" id="K1WLM5"/>
<organism evidence="2 3">
    <name type="scientific">Marssonina brunnea f. sp. multigermtubi (strain MB_m1)</name>
    <name type="common">Marssonina leaf spot fungus</name>
    <dbReference type="NCBI Taxonomy" id="1072389"/>
    <lineage>
        <taxon>Eukaryota</taxon>
        <taxon>Fungi</taxon>
        <taxon>Dikarya</taxon>
        <taxon>Ascomycota</taxon>
        <taxon>Pezizomycotina</taxon>
        <taxon>Leotiomycetes</taxon>
        <taxon>Helotiales</taxon>
        <taxon>Drepanopezizaceae</taxon>
        <taxon>Drepanopeziza</taxon>
    </lineage>
</organism>
<feature type="domain" description="BTB" evidence="1">
    <location>
        <begin position="20"/>
        <end position="92"/>
    </location>
</feature>
<dbReference type="PANTHER" id="PTHR47843:SF2">
    <property type="entry name" value="BTB DOMAIN-CONTAINING PROTEIN"/>
    <property type="match status" value="1"/>
</dbReference>
<dbReference type="Pfam" id="PF00651">
    <property type="entry name" value="BTB"/>
    <property type="match status" value="1"/>
</dbReference>
<reference evidence="2 3" key="1">
    <citation type="journal article" date="2012" name="BMC Genomics">
        <title>Sequencing the genome of Marssonina brunnea reveals fungus-poplar co-evolution.</title>
        <authorList>
            <person name="Zhu S."/>
            <person name="Cao Y.-Z."/>
            <person name="Jiang C."/>
            <person name="Tan B.-Y."/>
            <person name="Wang Z."/>
            <person name="Feng S."/>
            <person name="Zhang L."/>
            <person name="Su X.-H."/>
            <person name="Brejova B."/>
            <person name="Vinar T."/>
            <person name="Xu M."/>
            <person name="Wang M.-X."/>
            <person name="Zhang S.-G."/>
            <person name="Huang M.-R."/>
            <person name="Wu R."/>
            <person name="Zhou Y."/>
        </authorList>
    </citation>
    <scope>NUCLEOTIDE SEQUENCE [LARGE SCALE GENOMIC DNA]</scope>
    <source>
        <strain evidence="2 3">MB_m1</strain>
    </source>
</reference>
<dbReference type="InterPro" id="IPR000210">
    <property type="entry name" value="BTB/POZ_dom"/>
</dbReference>
<dbReference type="EMBL" id="JH921432">
    <property type="protein sequence ID" value="EKD18615.1"/>
    <property type="molecule type" value="Genomic_DNA"/>
</dbReference>
<gene>
    <name evidence="2" type="ORF">MBM_02857</name>
</gene>
<dbReference type="PANTHER" id="PTHR47843">
    <property type="entry name" value="BTB DOMAIN-CONTAINING PROTEIN-RELATED"/>
    <property type="match status" value="1"/>
</dbReference>
<dbReference type="Proteomes" id="UP000006753">
    <property type="component" value="Unassembled WGS sequence"/>
</dbReference>
<dbReference type="eggNOG" id="ENOG502RVHW">
    <property type="taxonomic scope" value="Eukaryota"/>
</dbReference>
<accession>K1WLM5</accession>
<keyword evidence="3" id="KW-1185">Reference proteome</keyword>
<dbReference type="CDD" id="cd18186">
    <property type="entry name" value="BTB_POZ_ZBTB_KLHL-like"/>
    <property type="match status" value="1"/>
</dbReference>
<dbReference type="OrthoDB" id="194443at2759"/>
<evidence type="ECO:0000313" key="3">
    <source>
        <dbReference type="Proteomes" id="UP000006753"/>
    </source>
</evidence>
<dbReference type="GeneID" id="18758792"/>
<dbReference type="PROSITE" id="PS50097">
    <property type="entry name" value="BTB"/>
    <property type="match status" value="1"/>
</dbReference>
<dbReference type="OMA" id="THESSKM"/>
<dbReference type="AlphaFoldDB" id="K1WLM5"/>
<dbReference type="KEGG" id="mbe:MBM_02857"/>
<dbReference type="HOGENOM" id="CLU_068279_4_1_1"/>
<protein>
    <recommendedName>
        <fullName evidence="1">BTB domain-containing protein</fullName>
    </recommendedName>
</protein>
<dbReference type="Gene3D" id="3.30.710.10">
    <property type="entry name" value="Potassium Channel Kv1.1, Chain A"/>
    <property type="match status" value="1"/>
</dbReference>
<proteinExistence type="predicted"/>